<dbReference type="PANTHER" id="PTHR24264:SF65">
    <property type="entry name" value="SRCR DOMAIN-CONTAINING PROTEIN"/>
    <property type="match status" value="1"/>
</dbReference>
<accession>A0A7R9IJJ9</accession>
<dbReference type="InterPro" id="IPR009003">
    <property type="entry name" value="Peptidase_S1_PA"/>
</dbReference>
<evidence type="ECO:0000256" key="4">
    <source>
        <dbReference type="ARBA" id="ARBA00022801"/>
    </source>
</evidence>
<dbReference type="CDD" id="cd00190">
    <property type="entry name" value="Tryp_SPc"/>
    <property type="match status" value="1"/>
</dbReference>
<keyword evidence="3" id="KW-0645">Protease</keyword>
<feature type="region of interest" description="Disordered" evidence="8">
    <location>
        <begin position="299"/>
        <end position="318"/>
    </location>
</feature>
<dbReference type="PROSITE" id="PS50240">
    <property type="entry name" value="TRYPSIN_DOM"/>
    <property type="match status" value="1"/>
</dbReference>
<dbReference type="InterPro" id="IPR043504">
    <property type="entry name" value="Peptidase_S1_PA_chymotrypsin"/>
</dbReference>
<proteinExistence type="inferred from homology"/>
<dbReference type="InterPro" id="IPR001314">
    <property type="entry name" value="Peptidase_S1A"/>
</dbReference>
<name>A0A7R9IJJ9_9NEOP</name>
<dbReference type="FunFam" id="2.40.10.10:FF:000002">
    <property type="entry name" value="Transmembrane protease serine"/>
    <property type="match status" value="1"/>
</dbReference>
<dbReference type="InterPro" id="IPR050127">
    <property type="entry name" value="Serine_Proteases_S1"/>
</dbReference>
<sequence length="529" mass="59129">MKTGPSYFGEYPWDSILLDQSNNYIAGGALVGSIHVLTAAHKVVPFMNQRSDFDTRGIWNGSTTIKVRLGEWNTNKATESYKYQEFGIARILIHPQYNNENLHYDIALITLSSAAPLGVHPHINSVCIAPTGTDFTGKRCWVSGWGKNNFGPQGQYQFIQKQVDVQVLSPGDCQQRLQGTRLGHYFSFDQNSFLCAGGEQGKDACTGDGGAPLVCENGGRFYLAGLVSWGVGCANKGVPGVYVNVLNFRDWIVQQSQPRDTLYVPDLRTNLISVAKIVDYNNKVTFEKDRATIKDINGRGFNEEESSHKDAEISPNALEDDEPFLGFEVNENPMLDIGERQDQGTASTESDMLTQRGPGRPKLMRTGRRGRPTKIYQPAANRADQNLALNNDPPYSKDTGHSLTTSSQTMEHINVQSNREDGSLRNAPINELSRTRPVVKVIIQKSVMDVWYYWAPRFINEPRPPTTREQLFALLICPHEAELTSFLIQCFTEQYGGLHLWICSQEPSSLNYSLLGIFNVHCGRYDQTS</sequence>
<keyword evidence="5" id="KW-0720">Serine protease</keyword>
<evidence type="ECO:0000256" key="2">
    <source>
        <dbReference type="ARBA" id="ARBA00022525"/>
    </source>
</evidence>
<dbReference type="EMBL" id="OE002963">
    <property type="protein sequence ID" value="CAD7459561.1"/>
    <property type="molecule type" value="Genomic_DNA"/>
</dbReference>
<reference evidence="10" key="1">
    <citation type="submission" date="2020-11" db="EMBL/GenBank/DDBJ databases">
        <authorList>
            <person name="Tran Van P."/>
        </authorList>
    </citation>
    <scope>NUCLEOTIDE SEQUENCE</scope>
</reference>
<dbReference type="GO" id="GO:0006508">
    <property type="term" value="P:proteolysis"/>
    <property type="evidence" value="ECO:0007669"/>
    <property type="project" value="UniProtKB-KW"/>
</dbReference>
<keyword evidence="4" id="KW-0378">Hydrolase</keyword>
<feature type="region of interest" description="Disordered" evidence="8">
    <location>
        <begin position="340"/>
        <end position="370"/>
    </location>
</feature>
<organism evidence="10">
    <name type="scientific">Timema tahoe</name>
    <dbReference type="NCBI Taxonomy" id="61484"/>
    <lineage>
        <taxon>Eukaryota</taxon>
        <taxon>Metazoa</taxon>
        <taxon>Ecdysozoa</taxon>
        <taxon>Arthropoda</taxon>
        <taxon>Hexapoda</taxon>
        <taxon>Insecta</taxon>
        <taxon>Pterygota</taxon>
        <taxon>Neoptera</taxon>
        <taxon>Polyneoptera</taxon>
        <taxon>Phasmatodea</taxon>
        <taxon>Timematodea</taxon>
        <taxon>Timematoidea</taxon>
        <taxon>Timematidae</taxon>
        <taxon>Timema</taxon>
    </lineage>
</organism>
<dbReference type="Gene3D" id="2.40.10.10">
    <property type="entry name" value="Trypsin-like serine proteases"/>
    <property type="match status" value="1"/>
</dbReference>
<dbReference type="Pfam" id="PF00089">
    <property type="entry name" value="Trypsin"/>
    <property type="match status" value="1"/>
</dbReference>
<evidence type="ECO:0000313" key="10">
    <source>
        <dbReference type="EMBL" id="CAD7459561.1"/>
    </source>
</evidence>
<feature type="compositionally biased region" description="Basic and acidic residues" evidence="8">
    <location>
        <begin position="299"/>
        <end position="312"/>
    </location>
</feature>
<comment type="subcellular location">
    <subcellularLocation>
        <location evidence="1">Secreted</location>
    </subcellularLocation>
</comment>
<evidence type="ECO:0000256" key="1">
    <source>
        <dbReference type="ARBA" id="ARBA00004613"/>
    </source>
</evidence>
<evidence type="ECO:0000256" key="8">
    <source>
        <dbReference type="SAM" id="MobiDB-lite"/>
    </source>
</evidence>
<dbReference type="PANTHER" id="PTHR24264">
    <property type="entry name" value="TRYPSIN-RELATED"/>
    <property type="match status" value="1"/>
</dbReference>
<comment type="similarity">
    <text evidence="7">Belongs to the peptidase S1 family. CLIP subfamily.</text>
</comment>
<dbReference type="SMART" id="SM00020">
    <property type="entry name" value="Tryp_SPc"/>
    <property type="match status" value="1"/>
</dbReference>
<evidence type="ECO:0000259" key="9">
    <source>
        <dbReference type="PROSITE" id="PS50240"/>
    </source>
</evidence>
<evidence type="ECO:0000256" key="6">
    <source>
        <dbReference type="ARBA" id="ARBA00023157"/>
    </source>
</evidence>
<dbReference type="PRINTS" id="PR00722">
    <property type="entry name" value="CHYMOTRYPSIN"/>
</dbReference>
<dbReference type="SUPFAM" id="SSF50494">
    <property type="entry name" value="Trypsin-like serine proteases"/>
    <property type="match status" value="1"/>
</dbReference>
<evidence type="ECO:0000256" key="5">
    <source>
        <dbReference type="ARBA" id="ARBA00022825"/>
    </source>
</evidence>
<keyword evidence="2" id="KW-0964">Secreted</keyword>
<dbReference type="AlphaFoldDB" id="A0A7R9IJJ9"/>
<dbReference type="GO" id="GO:0005615">
    <property type="term" value="C:extracellular space"/>
    <property type="evidence" value="ECO:0007669"/>
    <property type="project" value="TreeGrafter"/>
</dbReference>
<dbReference type="InterPro" id="IPR001254">
    <property type="entry name" value="Trypsin_dom"/>
</dbReference>
<feature type="domain" description="Peptidase S1" evidence="9">
    <location>
        <begin position="1"/>
        <end position="257"/>
    </location>
</feature>
<keyword evidence="6" id="KW-1015">Disulfide bond</keyword>
<gene>
    <name evidence="10" type="ORF">TTEB3V08_LOCUS7512</name>
</gene>
<evidence type="ECO:0000256" key="7">
    <source>
        <dbReference type="ARBA" id="ARBA00024195"/>
    </source>
</evidence>
<evidence type="ECO:0000256" key="3">
    <source>
        <dbReference type="ARBA" id="ARBA00022670"/>
    </source>
</evidence>
<feature type="compositionally biased region" description="Polar residues" evidence="8">
    <location>
        <begin position="343"/>
        <end position="353"/>
    </location>
</feature>
<protein>
    <recommendedName>
        <fullName evidence="9">Peptidase S1 domain-containing protein</fullName>
    </recommendedName>
</protein>
<dbReference type="GO" id="GO:0004252">
    <property type="term" value="F:serine-type endopeptidase activity"/>
    <property type="evidence" value="ECO:0007669"/>
    <property type="project" value="InterPro"/>
</dbReference>